<dbReference type="EMBL" id="CP111022">
    <property type="protein sequence ID" value="WAR19055.1"/>
    <property type="molecule type" value="Genomic_DNA"/>
</dbReference>
<accession>A0ABY7FA54</accession>
<evidence type="ECO:0000313" key="2">
    <source>
        <dbReference type="Proteomes" id="UP001164746"/>
    </source>
</evidence>
<proteinExistence type="predicted"/>
<name>A0ABY7FA54_MYAAR</name>
<evidence type="ECO:0000313" key="1">
    <source>
        <dbReference type="EMBL" id="WAR19055.1"/>
    </source>
</evidence>
<organism evidence="1 2">
    <name type="scientific">Mya arenaria</name>
    <name type="common">Soft-shell clam</name>
    <dbReference type="NCBI Taxonomy" id="6604"/>
    <lineage>
        <taxon>Eukaryota</taxon>
        <taxon>Metazoa</taxon>
        <taxon>Spiralia</taxon>
        <taxon>Lophotrochozoa</taxon>
        <taxon>Mollusca</taxon>
        <taxon>Bivalvia</taxon>
        <taxon>Autobranchia</taxon>
        <taxon>Heteroconchia</taxon>
        <taxon>Euheterodonta</taxon>
        <taxon>Imparidentia</taxon>
        <taxon>Neoheterodontei</taxon>
        <taxon>Myida</taxon>
        <taxon>Myoidea</taxon>
        <taxon>Myidae</taxon>
        <taxon>Mya</taxon>
    </lineage>
</organism>
<sequence length="211" mass="23711">MFYGEEQSILELESQLPTSLKPLTDTMKIRQIFDYNETPIAYTDAYMIIADAVHTSKADAVQMHVLDAVHTPVTDAVHTPVSEAVQMHVPAAVLAHVTDARSSAGKSSSGNDIKDEDTFLEKKIQIFQKNCLCCCSRTALALQVDQIEDMDERLVGRYCIIDYDGLPYPGLILDVDEEGAEVSAMFRIGANRFYWPLEEDRLWYGRENIVT</sequence>
<gene>
    <name evidence="1" type="ORF">MAR_000893</name>
</gene>
<reference evidence="1" key="1">
    <citation type="submission" date="2022-11" db="EMBL/GenBank/DDBJ databases">
        <title>Centuries of genome instability and evolution in soft-shell clam transmissible cancer (bioRxiv).</title>
        <authorList>
            <person name="Hart S.F.M."/>
            <person name="Yonemitsu M.A."/>
            <person name="Giersch R.M."/>
            <person name="Beal B.F."/>
            <person name="Arriagada G."/>
            <person name="Davis B.W."/>
            <person name="Ostrander E.A."/>
            <person name="Goff S.P."/>
            <person name="Metzger M.J."/>
        </authorList>
    </citation>
    <scope>NUCLEOTIDE SEQUENCE</scope>
    <source>
        <strain evidence="1">MELC-2E11</strain>
        <tissue evidence="1">Siphon/mantle</tissue>
    </source>
</reference>
<dbReference type="Proteomes" id="UP001164746">
    <property type="component" value="Chromosome 11"/>
</dbReference>
<protein>
    <submittedName>
        <fullName evidence="1">Uncharacterized protein</fullName>
    </submittedName>
</protein>
<keyword evidence="2" id="KW-1185">Reference proteome</keyword>